<dbReference type="Gene3D" id="3.40.50.1000">
    <property type="entry name" value="HAD superfamily/HAD-like"/>
    <property type="match status" value="1"/>
</dbReference>
<dbReference type="InterPro" id="IPR023214">
    <property type="entry name" value="HAD_sf"/>
</dbReference>
<dbReference type="GO" id="GO:0005886">
    <property type="term" value="C:plasma membrane"/>
    <property type="evidence" value="ECO:0007669"/>
    <property type="project" value="UniProtKB-SubCell"/>
</dbReference>
<dbReference type="InterPro" id="IPR023298">
    <property type="entry name" value="ATPase_P-typ_TM_dom_sf"/>
</dbReference>
<dbReference type="GO" id="GO:0055070">
    <property type="term" value="P:copper ion homeostasis"/>
    <property type="evidence" value="ECO:0007669"/>
    <property type="project" value="TreeGrafter"/>
</dbReference>
<evidence type="ECO:0000256" key="14">
    <source>
        <dbReference type="ARBA" id="ARBA00047424"/>
    </source>
</evidence>
<dbReference type="NCBIfam" id="TIGR01494">
    <property type="entry name" value="ATPase_P-type"/>
    <property type="match status" value="1"/>
</dbReference>
<dbReference type="GO" id="GO:0005507">
    <property type="term" value="F:copper ion binding"/>
    <property type="evidence" value="ECO:0007669"/>
    <property type="project" value="TreeGrafter"/>
</dbReference>
<keyword evidence="6 15" id="KW-0479">Metal-binding</keyword>
<keyword evidence="11" id="KW-0406">Ion transport</keyword>
<comment type="subcellular location">
    <subcellularLocation>
        <location evidence="1">Cell membrane</location>
        <topology evidence="1">Multi-pass membrane protein</topology>
    </subcellularLocation>
</comment>
<comment type="similarity">
    <text evidence="2 15">Belongs to the cation transport ATPase (P-type) (TC 3.A.3) family. Type IB subfamily.</text>
</comment>
<dbReference type="FunFam" id="2.70.150.10:FF:000002">
    <property type="entry name" value="Copper-transporting ATPase 1, putative"/>
    <property type="match status" value="1"/>
</dbReference>
<evidence type="ECO:0000256" key="9">
    <source>
        <dbReference type="ARBA" id="ARBA00022967"/>
    </source>
</evidence>
<dbReference type="InterPro" id="IPR027256">
    <property type="entry name" value="P-typ_ATPase_IB"/>
</dbReference>
<name>A0A443Z7H7_9GAMM</name>
<evidence type="ECO:0000256" key="1">
    <source>
        <dbReference type="ARBA" id="ARBA00004651"/>
    </source>
</evidence>
<dbReference type="PROSITE" id="PS50846">
    <property type="entry name" value="HMA_2"/>
    <property type="match status" value="1"/>
</dbReference>
<feature type="domain" description="HMA" evidence="16">
    <location>
        <begin position="4"/>
        <end position="68"/>
    </location>
</feature>
<dbReference type="GO" id="GO:0043682">
    <property type="term" value="F:P-type divalent copper transporter activity"/>
    <property type="evidence" value="ECO:0007669"/>
    <property type="project" value="UniProtKB-EC"/>
</dbReference>
<dbReference type="FunFam" id="3.30.70.100:FF:000005">
    <property type="entry name" value="Copper-exporting P-type ATPase A"/>
    <property type="match status" value="1"/>
</dbReference>
<dbReference type="InterPro" id="IPR023299">
    <property type="entry name" value="ATPase_P-typ_cyto_dom_N"/>
</dbReference>
<evidence type="ECO:0000256" key="7">
    <source>
        <dbReference type="ARBA" id="ARBA00022741"/>
    </source>
</evidence>
<dbReference type="InterPro" id="IPR018303">
    <property type="entry name" value="ATPase_P-typ_P_site"/>
</dbReference>
<feature type="transmembrane region" description="Helical" evidence="15">
    <location>
        <begin position="128"/>
        <end position="146"/>
    </location>
</feature>
<dbReference type="NCBIfam" id="TIGR01511">
    <property type="entry name" value="ATPase-IB1_Cu"/>
    <property type="match status" value="1"/>
</dbReference>
<evidence type="ECO:0000256" key="13">
    <source>
        <dbReference type="ARBA" id="ARBA00038904"/>
    </source>
</evidence>
<dbReference type="GO" id="GO:0016887">
    <property type="term" value="F:ATP hydrolysis activity"/>
    <property type="evidence" value="ECO:0007669"/>
    <property type="project" value="InterPro"/>
</dbReference>
<dbReference type="PANTHER" id="PTHR43520:SF8">
    <property type="entry name" value="P-TYPE CU(+) TRANSPORTER"/>
    <property type="match status" value="1"/>
</dbReference>
<evidence type="ECO:0000256" key="3">
    <source>
        <dbReference type="ARBA" id="ARBA00022448"/>
    </source>
</evidence>
<dbReference type="Proteomes" id="UP000288789">
    <property type="component" value="Unassembled WGS sequence"/>
</dbReference>
<feature type="transmembrane region" description="Helical" evidence="15">
    <location>
        <begin position="378"/>
        <end position="399"/>
    </location>
</feature>
<keyword evidence="18" id="KW-1185">Reference proteome</keyword>
<comment type="caution">
    <text evidence="17">The sequence shown here is derived from an EMBL/GenBank/DDBJ whole genome shotgun (WGS) entry which is preliminary data.</text>
</comment>
<dbReference type="PANTHER" id="PTHR43520">
    <property type="entry name" value="ATP7, ISOFORM B"/>
    <property type="match status" value="1"/>
</dbReference>
<protein>
    <recommendedName>
        <fullName evidence="13">P-type Cu(2+) transporter</fullName>
        <ecNumber evidence="13">7.2.2.9</ecNumber>
    </recommendedName>
</protein>
<accession>A0A443Z7H7</accession>
<dbReference type="FunFam" id="3.40.50.1000:FF:000020">
    <property type="entry name" value="Probable cation-transporting P-type ATPase"/>
    <property type="match status" value="1"/>
</dbReference>
<evidence type="ECO:0000313" key="18">
    <source>
        <dbReference type="Proteomes" id="UP000288789"/>
    </source>
</evidence>
<feature type="transmembrane region" description="Helical" evidence="15">
    <location>
        <begin position="91"/>
        <end position="108"/>
    </location>
</feature>
<dbReference type="NCBIfam" id="TIGR01525">
    <property type="entry name" value="ATPase-IB_hvy"/>
    <property type="match status" value="1"/>
</dbReference>
<feature type="transmembrane region" description="Helical" evidence="15">
    <location>
        <begin position="158"/>
        <end position="179"/>
    </location>
</feature>
<dbReference type="Gene3D" id="3.30.70.100">
    <property type="match status" value="1"/>
</dbReference>
<evidence type="ECO:0000256" key="8">
    <source>
        <dbReference type="ARBA" id="ARBA00022840"/>
    </source>
</evidence>
<evidence type="ECO:0000256" key="10">
    <source>
        <dbReference type="ARBA" id="ARBA00022989"/>
    </source>
</evidence>
<dbReference type="Pfam" id="PF00122">
    <property type="entry name" value="E1-E2_ATPase"/>
    <property type="match status" value="1"/>
</dbReference>
<dbReference type="Gene3D" id="3.40.1110.10">
    <property type="entry name" value="Calcium-transporting ATPase, cytoplasmic domain N"/>
    <property type="match status" value="1"/>
</dbReference>
<evidence type="ECO:0000256" key="4">
    <source>
        <dbReference type="ARBA" id="ARBA00022475"/>
    </source>
</evidence>
<comment type="catalytic activity">
    <reaction evidence="14">
        <text>Cu(2+)(in) + ATP + H2O = Cu(2+)(out) + ADP + phosphate + H(+)</text>
        <dbReference type="Rhea" id="RHEA:10376"/>
        <dbReference type="ChEBI" id="CHEBI:15377"/>
        <dbReference type="ChEBI" id="CHEBI:15378"/>
        <dbReference type="ChEBI" id="CHEBI:29036"/>
        <dbReference type="ChEBI" id="CHEBI:30616"/>
        <dbReference type="ChEBI" id="CHEBI:43474"/>
        <dbReference type="ChEBI" id="CHEBI:456216"/>
        <dbReference type="EC" id="7.2.2.9"/>
    </reaction>
</comment>
<feature type="transmembrane region" description="Helical" evidence="15">
    <location>
        <begin position="344"/>
        <end position="366"/>
    </location>
</feature>
<evidence type="ECO:0000256" key="12">
    <source>
        <dbReference type="ARBA" id="ARBA00023136"/>
    </source>
</evidence>
<dbReference type="SFLD" id="SFLDS00003">
    <property type="entry name" value="Haloacid_Dehalogenase"/>
    <property type="match status" value="1"/>
</dbReference>
<evidence type="ECO:0000256" key="11">
    <source>
        <dbReference type="ARBA" id="ARBA00023065"/>
    </source>
</evidence>
<evidence type="ECO:0000313" key="17">
    <source>
        <dbReference type="EMBL" id="RWU12845.1"/>
    </source>
</evidence>
<dbReference type="CDD" id="cd00371">
    <property type="entry name" value="HMA"/>
    <property type="match status" value="1"/>
</dbReference>
<sequence length="746" mass="79795">MATQQYQLQLAGMSCAGCAKSIEKALNTVTGVTSVNVNFANEVAAVEGENLAPDALVQAVKDAGYDASVIDHDKGSADEPDQREQAQRIQFIKFIAAAILSAPLLYSMVGHFSWTQGIYVPEWVMNPWVQMALATPVQFIIGWQFYKGSYTALRGGAANMDVLVALGTSAAYFYSVYLATTGGAEVAHQGLYFETSAVLITLILLGKWFEARAKGRSSAAIKQLLNLQPKQAIRELVDGTTENVDVASLKVDDLVHIKPGQQVPADSKVISGESAVDESMLTGESVPVDKHEGDNLTGGTVNKNGFIKAQVTRLGKDSALAQIIKVVEQAQNSKAPIQRLADRVSAIFVPVVLGIALVTFLVWAFWLEPGDYGSALEATVAVLVIACPCALGLATPTSIMAGSGRAAQMGVLFKQSDVLEITHNVTTIVLDKTGTITEGKPKLTDLELDLKDTEELSESDLKAAIKALEQQSEHPLAQAIVSGIDETTKQLSISNFHAHEGRGVSAKITLNNSQHTIRLGNSRLMQDNDITCDTWQERKEALEQQGKTAMLISWNQQAVGIVAVADTVREHAKEAVSALKQRGLKVVMITGDNQRTADAIAKQVGIEHIFAEVLPELKAEHVKKLQAQGELVAMVGDGINDAPALASADVGIAMGTGTDVALETADIALMRADLRSLVDALYVSEKTVRNIRQNLFWAFAYNTLGIPVAAAGLLAPWLAGGAMALSSVSVVLNALRLQRLPIKRDS</sequence>
<keyword evidence="9" id="KW-1278">Translocase</keyword>
<keyword evidence="5 15" id="KW-0812">Transmembrane</keyword>
<keyword evidence="10 15" id="KW-1133">Transmembrane helix</keyword>
<reference evidence="17 18" key="1">
    <citation type="submission" date="2018-12" db="EMBL/GenBank/DDBJ databases">
        <authorList>
            <person name="Li A."/>
            <person name="Zhang M."/>
            <person name="Zhu H."/>
        </authorList>
    </citation>
    <scope>NUCLEOTIDE SEQUENCE [LARGE SCALE GENOMIC DNA]</scope>
    <source>
        <strain evidence="17 18">R04H25</strain>
    </source>
</reference>
<dbReference type="SFLD" id="SFLDG00002">
    <property type="entry name" value="C1.7:_P-type_atpase_like"/>
    <property type="match status" value="1"/>
</dbReference>
<dbReference type="SUPFAM" id="SSF56784">
    <property type="entry name" value="HAD-like"/>
    <property type="match status" value="1"/>
</dbReference>
<dbReference type="PRINTS" id="PR00119">
    <property type="entry name" value="CATATPASE"/>
</dbReference>
<evidence type="ECO:0000256" key="15">
    <source>
        <dbReference type="RuleBase" id="RU362081"/>
    </source>
</evidence>
<dbReference type="RefSeq" id="WP_128351173.1">
    <property type="nucleotide sequence ID" value="NZ_RSFE01000001.1"/>
</dbReference>
<organism evidence="17 18">
    <name type="scientific">Pseudidiomarina gelatinasegens</name>
    <dbReference type="NCBI Taxonomy" id="2487740"/>
    <lineage>
        <taxon>Bacteria</taxon>
        <taxon>Pseudomonadati</taxon>
        <taxon>Pseudomonadota</taxon>
        <taxon>Gammaproteobacteria</taxon>
        <taxon>Alteromonadales</taxon>
        <taxon>Idiomarinaceae</taxon>
        <taxon>Pseudidiomarina</taxon>
    </lineage>
</organism>
<proteinExistence type="inferred from homology"/>
<evidence type="ECO:0000256" key="5">
    <source>
        <dbReference type="ARBA" id="ARBA00022692"/>
    </source>
</evidence>
<dbReference type="PRINTS" id="PR00943">
    <property type="entry name" value="CUATPASE"/>
</dbReference>
<dbReference type="InterPro" id="IPR059000">
    <property type="entry name" value="ATPase_P-type_domA"/>
</dbReference>
<feature type="transmembrane region" description="Helical" evidence="15">
    <location>
        <begin position="694"/>
        <end position="711"/>
    </location>
</feature>
<dbReference type="InterPro" id="IPR001757">
    <property type="entry name" value="P_typ_ATPase"/>
</dbReference>
<evidence type="ECO:0000256" key="6">
    <source>
        <dbReference type="ARBA" id="ARBA00022723"/>
    </source>
</evidence>
<dbReference type="InterPro" id="IPR036412">
    <property type="entry name" value="HAD-like_sf"/>
</dbReference>
<evidence type="ECO:0000259" key="16">
    <source>
        <dbReference type="PROSITE" id="PS50846"/>
    </source>
</evidence>
<dbReference type="InterPro" id="IPR036163">
    <property type="entry name" value="HMA_dom_sf"/>
</dbReference>
<keyword evidence="7 15" id="KW-0547">Nucleotide-binding</keyword>
<dbReference type="InterPro" id="IPR008250">
    <property type="entry name" value="ATPase_P-typ_transduc_dom_A_sf"/>
</dbReference>
<dbReference type="PROSITE" id="PS01047">
    <property type="entry name" value="HMA_1"/>
    <property type="match status" value="1"/>
</dbReference>
<keyword evidence="12 15" id="KW-0472">Membrane</keyword>
<dbReference type="InterPro" id="IPR044492">
    <property type="entry name" value="P_typ_ATPase_HD_dom"/>
</dbReference>
<dbReference type="Gene3D" id="2.70.150.10">
    <property type="entry name" value="Calcium-transporting ATPase, cytoplasmic transduction domain A"/>
    <property type="match status" value="1"/>
</dbReference>
<dbReference type="InterPro" id="IPR006121">
    <property type="entry name" value="HMA_dom"/>
</dbReference>
<dbReference type="Pfam" id="PF00702">
    <property type="entry name" value="Hydrolase"/>
    <property type="match status" value="1"/>
</dbReference>
<dbReference type="CDD" id="cd02094">
    <property type="entry name" value="P-type_ATPase_Cu-like"/>
    <property type="match status" value="1"/>
</dbReference>
<dbReference type="InterPro" id="IPR017969">
    <property type="entry name" value="Heavy-metal-associated_CS"/>
</dbReference>
<keyword evidence="4 15" id="KW-1003">Cell membrane</keyword>
<dbReference type="Pfam" id="PF00403">
    <property type="entry name" value="HMA"/>
    <property type="match status" value="1"/>
</dbReference>
<dbReference type="SUPFAM" id="SSF55008">
    <property type="entry name" value="HMA, heavy metal-associated domain"/>
    <property type="match status" value="1"/>
</dbReference>
<gene>
    <name evidence="17" type="ORF">EGC76_01075</name>
</gene>
<dbReference type="SUPFAM" id="SSF81653">
    <property type="entry name" value="Calcium ATPase, transduction domain A"/>
    <property type="match status" value="1"/>
</dbReference>
<keyword evidence="3" id="KW-0813">Transport</keyword>
<dbReference type="PROSITE" id="PS00154">
    <property type="entry name" value="ATPASE_E1_E2"/>
    <property type="match status" value="1"/>
</dbReference>
<keyword evidence="8 15" id="KW-0067">ATP-binding</keyword>
<evidence type="ECO:0000256" key="2">
    <source>
        <dbReference type="ARBA" id="ARBA00006024"/>
    </source>
</evidence>
<feature type="transmembrane region" description="Helical" evidence="15">
    <location>
        <begin position="191"/>
        <end position="209"/>
    </location>
</feature>
<dbReference type="SFLD" id="SFLDF00027">
    <property type="entry name" value="p-type_atpase"/>
    <property type="match status" value="1"/>
</dbReference>
<dbReference type="SUPFAM" id="SSF81665">
    <property type="entry name" value="Calcium ATPase, transmembrane domain M"/>
    <property type="match status" value="1"/>
</dbReference>
<dbReference type="EC" id="7.2.2.9" evidence="13"/>
<dbReference type="EMBL" id="RSFE01000001">
    <property type="protein sequence ID" value="RWU12845.1"/>
    <property type="molecule type" value="Genomic_DNA"/>
</dbReference>
<dbReference type="GO" id="GO:0005524">
    <property type="term" value="F:ATP binding"/>
    <property type="evidence" value="ECO:0007669"/>
    <property type="project" value="UniProtKB-UniRule"/>
</dbReference>
<dbReference type="PROSITE" id="PS01229">
    <property type="entry name" value="COF_2"/>
    <property type="match status" value="1"/>
</dbReference>
<dbReference type="AlphaFoldDB" id="A0A443Z7H7"/>
<dbReference type="OrthoDB" id="9814270at2"/>